<dbReference type="OrthoDB" id="9761224at2"/>
<evidence type="ECO:0000256" key="4">
    <source>
        <dbReference type="ARBA" id="ARBA00022692"/>
    </source>
</evidence>
<feature type="region of interest" description="Disordered" evidence="7">
    <location>
        <begin position="569"/>
        <end position="594"/>
    </location>
</feature>
<feature type="transmembrane region" description="Helical" evidence="8">
    <location>
        <begin position="290"/>
        <end position="309"/>
    </location>
</feature>
<feature type="transmembrane region" description="Helical" evidence="8">
    <location>
        <begin position="435"/>
        <end position="454"/>
    </location>
</feature>
<protein>
    <submittedName>
        <fullName evidence="10">Carbon starvation protein</fullName>
    </submittedName>
</protein>
<keyword evidence="6 8" id="KW-0472">Membrane</keyword>
<feature type="transmembrane region" description="Helical" evidence="8">
    <location>
        <begin position="460"/>
        <end position="485"/>
    </location>
</feature>
<evidence type="ECO:0000259" key="9">
    <source>
        <dbReference type="Pfam" id="PF02554"/>
    </source>
</evidence>
<dbReference type="Proteomes" id="UP000199065">
    <property type="component" value="Unassembled WGS sequence"/>
</dbReference>
<evidence type="ECO:0000256" key="7">
    <source>
        <dbReference type="SAM" id="MobiDB-lite"/>
    </source>
</evidence>
<sequence>MNSLVLAFIGVGMMIAGYLLYSTFLGKRVYGLSKNYRTPAHTMEDGVDYVPTNKYVLWGHHFTSVAGAAPIVGPAVAVIWGWLPAFLWVTIGTVFIAGMHDFGALWASQRHRGQSIGTLSGRYIGSRGRNLFLVVIFLLLLMVVAAFAVVIAGLLVSTPSAVIPTWGAILVALLVGQAIYRLKWNLPLVSVVGVIALYSLMVIGDRYPIELPESTFGLPPAAIWIIILFIYGGIASLLPVWVLLQPRDYINGLQLFVGLGILYASFLLTAPTLVAPMVNVPDTSADGSPMPSILPLLFVTIACGAISGFHGVVASGTSSKQLDKETDARFVGYFGAVGEGLLALGAIIATTAGFKSLQQWEEIYSAFGQGGVGAFVKGGGHLVNEGLGIPTSLSATILATMAVLFAATTMDTGIRLQRLVVQEIAEVMGGKLNSAAATIIVLAVGVGLTFSAGGDGSGGMIIWPLFGTTNQLMAALTMSILAVMLTRLRRPTWPILIPLVFVLIMSLWAAVAQIEGFYAKGQWLLLVLDLIILVAACWITVEAFAAMNRARKEPQVTWSDNDLDAPMTAAESAAGSAGSAGASGSGAAEPGARA</sequence>
<feature type="domain" description="CstA N-terminal" evidence="9">
    <location>
        <begin position="367"/>
        <end position="509"/>
    </location>
</feature>
<proteinExistence type="inferred from homology"/>
<feature type="transmembrane region" description="Helical" evidence="8">
    <location>
        <begin position="131"/>
        <end position="155"/>
    </location>
</feature>
<dbReference type="InterPro" id="IPR051605">
    <property type="entry name" value="CstA"/>
</dbReference>
<dbReference type="PANTHER" id="PTHR30252">
    <property type="entry name" value="INNER MEMBRANE PEPTIDE TRANSPORTER"/>
    <property type="match status" value="1"/>
</dbReference>
<name>A0A1I2T3X4_9CORY</name>
<feature type="transmembrane region" description="Helical" evidence="8">
    <location>
        <begin position="62"/>
        <end position="80"/>
    </location>
</feature>
<feature type="transmembrane region" description="Helical" evidence="8">
    <location>
        <begin position="330"/>
        <end position="354"/>
    </location>
</feature>
<dbReference type="RefSeq" id="WP_092285720.1">
    <property type="nucleotide sequence ID" value="NZ_FOPJ01000007.1"/>
</dbReference>
<dbReference type="EMBL" id="FOPJ01000007">
    <property type="protein sequence ID" value="SFG59815.1"/>
    <property type="molecule type" value="Genomic_DNA"/>
</dbReference>
<evidence type="ECO:0000256" key="1">
    <source>
        <dbReference type="ARBA" id="ARBA00004651"/>
    </source>
</evidence>
<feature type="transmembrane region" description="Helical" evidence="8">
    <location>
        <begin position="223"/>
        <end position="244"/>
    </location>
</feature>
<gene>
    <name evidence="10" type="ORF">SAMN05660282_01341</name>
</gene>
<dbReference type="STRING" id="185761.SAMN05660282_01341"/>
<feature type="domain" description="CstA N-terminal" evidence="9">
    <location>
        <begin position="2"/>
        <end position="351"/>
    </location>
</feature>
<keyword evidence="3" id="KW-1003">Cell membrane</keyword>
<comment type="similarity">
    <text evidence="2">Belongs to the peptide transporter carbon starvation (CstA) (TC 2.A.114) family.</text>
</comment>
<dbReference type="InterPro" id="IPR003706">
    <property type="entry name" value="CstA_N"/>
</dbReference>
<feature type="transmembrane region" description="Helical" evidence="8">
    <location>
        <begin position="161"/>
        <end position="179"/>
    </location>
</feature>
<comment type="subcellular location">
    <subcellularLocation>
        <location evidence="1">Cell membrane</location>
        <topology evidence="1">Multi-pass membrane protein</topology>
    </subcellularLocation>
</comment>
<keyword evidence="11" id="KW-1185">Reference proteome</keyword>
<dbReference type="Pfam" id="PF02554">
    <property type="entry name" value="CstA"/>
    <property type="match status" value="2"/>
</dbReference>
<evidence type="ECO:0000256" key="6">
    <source>
        <dbReference type="ARBA" id="ARBA00023136"/>
    </source>
</evidence>
<dbReference type="AlphaFoldDB" id="A0A1I2T3X4"/>
<keyword evidence="4 8" id="KW-0812">Transmembrane</keyword>
<keyword evidence="5 8" id="KW-1133">Transmembrane helix</keyword>
<accession>A0A1I2T3X4</accession>
<dbReference type="PANTHER" id="PTHR30252:SF0">
    <property type="entry name" value="PEPTIDE TRANSPORTER CSTA"/>
    <property type="match status" value="1"/>
</dbReference>
<evidence type="ECO:0000256" key="3">
    <source>
        <dbReference type="ARBA" id="ARBA00022475"/>
    </source>
</evidence>
<dbReference type="GO" id="GO:0009267">
    <property type="term" value="P:cellular response to starvation"/>
    <property type="evidence" value="ECO:0007669"/>
    <property type="project" value="InterPro"/>
</dbReference>
<evidence type="ECO:0000256" key="8">
    <source>
        <dbReference type="SAM" id="Phobius"/>
    </source>
</evidence>
<feature type="transmembrane region" description="Helical" evidence="8">
    <location>
        <begin position="492"/>
        <end position="511"/>
    </location>
</feature>
<feature type="transmembrane region" description="Helical" evidence="8">
    <location>
        <begin position="523"/>
        <end position="545"/>
    </location>
</feature>
<evidence type="ECO:0000313" key="11">
    <source>
        <dbReference type="Proteomes" id="UP000199065"/>
    </source>
</evidence>
<reference evidence="10 11" key="1">
    <citation type="submission" date="2016-10" db="EMBL/GenBank/DDBJ databases">
        <authorList>
            <person name="de Groot N.N."/>
        </authorList>
    </citation>
    <scope>NUCLEOTIDE SEQUENCE [LARGE SCALE GENOMIC DNA]</scope>
    <source>
        <strain>J11</strain>
        <strain evidence="11">PG 39</strain>
    </source>
</reference>
<feature type="transmembrane region" description="Helical" evidence="8">
    <location>
        <begin position="86"/>
        <end position="107"/>
    </location>
</feature>
<organism evidence="10 11">
    <name type="scientific">Corynebacterium spheniscorum</name>
    <dbReference type="NCBI Taxonomy" id="185761"/>
    <lineage>
        <taxon>Bacteria</taxon>
        <taxon>Bacillati</taxon>
        <taxon>Actinomycetota</taxon>
        <taxon>Actinomycetes</taxon>
        <taxon>Mycobacteriales</taxon>
        <taxon>Corynebacteriaceae</taxon>
        <taxon>Corynebacterium</taxon>
    </lineage>
</organism>
<dbReference type="GO" id="GO:0005886">
    <property type="term" value="C:plasma membrane"/>
    <property type="evidence" value="ECO:0007669"/>
    <property type="project" value="UniProtKB-SubCell"/>
</dbReference>
<feature type="transmembrane region" description="Helical" evidence="8">
    <location>
        <begin position="393"/>
        <end position="414"/>
    </location>
</feature>
<evidence type="ECO:0000256" key="5">
    <source>
        <dbReference type="ARBA" id="ARBA00022989"/>
    </source>
</evidence>
<evidence type="ECO:0000256" key="2">
    <source>
        <dbReference type="ARBA" id="ARBA00007755"/>
    </source>
</evidence>
<feature type="transmembrane region" description="Helical" evidence="8">
    <location>
        <begin position="256"/>
        <end position="278"/>
    </location>
</feature>
<evidence type="ECO:0000313" key="10">
    <source>
        <dbReference type="EMBL" id="SFG59815.1"/>
    </source>
</evidence>
<feature type="transmembrane region" description="Helical" evidence="8">
    <location>
        <begin position="6"/>
        <end position="25"/>
    </location>
</feature>
<feature type="transmembrane region" description="Helical" evidence="8">
    <location>
        <begin position="186"/>
        <end position="203"/>
    </location>
</feature>